<evidence type="ECO:0000313" key="3">
    <source>
        <dbReference type="Proteomes" id="UP000759298"/>
    </source>
</evidence>
<protein>
    <recommendedName>
        <fullName evidence="4">DUF2798 domain-containing protein</fullName>
    </recommendedName>
</protein>
<keyword evidence="1" id="KW-0812">Transmembrane</keyword>
<dbReference type="EMBL" id="JAHWXP010000001">
    <property type="protein sequence ID" value="MBY8335698.1"/>
    <property type="molecule type" value="Genomic_DNA"/>
</dbReference>
<evidence type="ECO:0008006" key="4">
    <source>
        <dbReference type="Google" id="ProtNLM"/>
    </source>
</evidence>
<accession>A0ABS7P9F9</accession>
<keyword evidence="1" id="KW-1133">Transmembrane helix</keyword>
<organism evidence="2 3">
    <name type="scientific">Alteriqipengyuania abyssalis</name>
    <dbReference type="NCBI Taxonomy" id="2860200"/>
    <lineage>
        <taxon>Bacteria</taxon>
        <taxon>Pseudomonadati</taxon>
        <taxon>Pseudomonadota</taxon>
        <taxon>Alphaproteobacteria</taxon>
        <taxon>Sphingomonadales</taxon>
        <taxon>Erythrobacteraceae</taxon>
        <taxon>Alteriqipengyuania</taxon>
    </lineage>
</organism>
<dbReference type="RefSeq" id="WP_054524076.1">
    <property type="nucleotide sequence ID" value="NZ_JAHWXP010000001.1"/>
</dbReference>
<evidence type="ECO:0000313" key="2">
    <source>
        <dbReference type="EMBL" id="MBY8335698.1"/>
    </source>
</evidence>
<comment type="caution">
    <text evidence="2">The sequence shown here is derived from an EMBL/GenBank/DDBJ whole genome shotgun (WGS) entry which is preliminary data.</text>
</comment>
<gene>
    <name evidence="2" type="ORF">KYN89_01425</name>
</gene>
<proteinExistence type="predicted"/>
<evidence type="ECO:0000256" key="1">
    <source>
        <dbReference type="SAM" id="Phobius"/>
    </source>
</evidence>
<reference evidence="2 3" key="1">
    <citation type="submission" date="2021-07" db="EMBL/GenBank/DDBJ databases">
        <title>Alteriqipengyuania abyssalis NZ-12B nov, sp.nov isolated from deep sea sponge in pacific ocean.</title>
        <authorList>
            <person name="Tareen S."/>
            <person name="Wink J."/>
        </authorList>
    </citation>
    <scope>NUCLEOTIDE SEQUENCE [LARGE SCALE GENOMIC DNA]</scope>
    <source>
        <strain evidence="2 3">NZ-12B</strain>
    </source>
</reference>
<keyword evidence="1" id="KW-0472">Membrane</keyword>
<sequence length="80" mass="9120">MNRLIALGLAFFIAVNLLITLAYGLLWPYLYDLNIISWDSHARFWFELIFHGAVAAIIGLPFCIWFARRISKSASAACDR</sequence>
<dbReference type="Proteomes" id="UP000759298">
    <property type="component" value="Unassembled WGS sequence"/>
</dbReference>
<name>A0ABS7P9F9_9SPHN</name>
<keyword evidence="3" id="KW-1185">Reference proteome</keyword>
<feature type="transmembrane region" description="Helical" evidence="1">
    <location>
        <begin position="48"/>
        <end position="67"/>
    </location>
</feature>